<proteinExistence type="inferred from homology"/>
<feature type="domain" description="ABC transporter" evidence="8">
    <location>
        <begin position="9"/>
        <end position="239"/>
    </location>
</feature>
<keyword evidence="2 7" id="KW-1003">Cell membrane</keyword>
<keyword evidence="5 7" id="KW-1278">Translocase</keyword>
<organism evidence="9 10">
    <name type="scientific">Bordetella genomosp. 10</name>
    <dbReference type="NCBI Taxonomy" id="1416804"/>
    <lineage>
        <taxon>Bacteria</taxon>
        <taxon>Pseudomonadati</taxon>
        <taxon>Pseudomonadota</taxon>
        <taxon>Betaproteobacteria</taxon>
        <taxon>Burkholderiales</taxon>
        <taxon>Alcaligenaceae</taxon>
        <taxon>Bordetella</taxon>
    </lineage>
</organism>
<dbReference type="PROSITE" id="PS50893">
    <property type="entry name" value="ABC_TRANSPORTER_2"/>
    <property type="match status" value="1"/>
</dbReference>
<evidence type="ECO:0000256" key="3">
    <source>
        <dbReference type="ARBA" id="ARBA00022741"/>
    </source>
</evidence>
<evidence type="ECO:0000259" key="8">
    <source>
        <dbReference type="PROSITE" id="PS50893"/>
    </source>
</evidence>
<comment type="subunit">
    <text evidence="7">The complex is composed of two ATP-binding proteins (PotA), two transmembrane proteins (PotB and PotC) and a solute-binding protein (PotD).</text>
</comment>
<dbReference type="GO" id="GO:0005524">
    <property type="term" value="F:ATP binding"/>
    <property type="evidence" value="ECO:0007669"/>
    <property type="project" value="UniProtKB-KW"/>
</dbReference>
<dbReference type="GO" id="GO:0015417">
    <property type="term" value="F:ABC-type polyamine transporter activity"/>
    <property type="evidence" value="ECO:0007669"/>
    <property type="project" value="UniProtKB-EC"/>
</dbReference>
<dbReference type="NCBIfam" id="TIGR01187">
    <property type="entry name" value="potA"/>
    <property type="match status" value="1"/>
</dbReference>
<comment type="similarity">
    <text evidence="7">Belongs to the ABC transporter superfamily. Spermidine/putrescine importer (TC 3.A.1.11.1) family.</text>
</comment>
<dbReference type="GO" id="GO:0016887">
    <property type="term" value="F:ATP hydrolysis activity"/>
    <property type="evidence" value="ECO:0007669"/>
    <property type="project" value="InterPro"/>
</dbReference>
<dbReference type="SUPFAM" id="SSF50331">
    <property type="entry name" value="MOP-like"/>
    <property type="match status" value="1"/>
</dbReference>
<evidence type="ECO:0000256" key="5">
    <source>
        <dbReference type="ARBA" id="ARBA00022967"/>
    </source>
</evidence>
<dbReference type="EC" id="7.6.2.11" evidence="7"/>
<dbReference type="EMBL" id="NEVM01000001">
    <property type="protein sequence ID" value="OZI37210.1"/>
    <property type="molecule type" value="Genomic_DNA"/>
</dbReference>
<sequence>MQETTSQDLALNGLTKHYGKTVAVDEVTLRIQAGEMIAFLGPSGCGKTTTLRMIAGLIEPTNGEVLIGGHRLTNVPVHRRNIGMLFQNYALFPHMTIAQNVAFGLRMRGMKSAEAKARVQKALEMVQLQDYADRYPSALSGGQQQRVALARAFVIEPSLLLLDEPLGALDKNLREDMQVEIRQIQKRLGTTAVLVTHDQEEAMTMADRIVIMRSGKLEQVGTPSEVYSKPVSRFVAGFVGASNLLAARFIAHEGDFAVLELDGGLRIRVDRSPAVNRQCFISLRPEMITVNPAPAANTDLPVNAMAAQVEQIVYRGQSTHYHMRLPNGTPFLASRPNDVPGGDRRAIQVGDAVVAAWQQGCAHVIDERQAA</sequence>
<dbReference type="SUPFAM" id="SSF52540">
    <property type="entry name" value="P-loop containing nucleoside triphosphate hydrolases"/>
    <property type="match status" value="1"/>
</dbReference>
<dbReference type="GO" id="GO:0015697">
    <property type="term" value="P:quaternary ammonium group transport"/>
    <property type="evidence" value="ECO:0007669"/>
    <property type="project" value="UniProtKB-ARBA"/>
</dbReference>
<protein>
    <recommendedName>
        <fullName evidence="7">Spermidine/putrescine import ATP-binding protein PotA</fullName>
        <ecNumber evidence="7">7.6.2.11</ecNumber>
    </recommendedName>
</protein>
<dbReference type="InterPro" id="IPR003593">
    <property type="entry name" value="AAA+_ATPase"/>
</dbReference>
<keyword evidence="10" id="KW-1185">Reference proteome</keyword>
<dbReference type="Gene3D" id="3.40.50.300">
    <property type="entry name" value="P-loop containing nucleotide triphosphate hydrolases"/>
    <property type="match status" value="1"/>
</dbReference>
<evidence type="ECO:0000313" key="9">
    <source>
        <dbReference type="EMBL" id="OZI37210.1"/>
    </source>
</evidence>
<evidence type="ECO:0000313" key="10">
    <source>
        <dbReference type="Proteomes" id="UP000216020"/>
    </source>
</evidence>
<dbReference type="PANTHER" id="PTHR42781:SF4">
    <property type="entry name" value="SPERMIDINE_PUTRESCINE IMPORT ATP-BINDING PROTEIN POTA"/>
    <property type="match status" value="1"/>
</dbReference>
<name>A0A261SKC6_9BORD</name>
<dbReference type="Pfam" id="PF00005">
    <property type="entry name" value="ABC_tran"/>
    <property type="match status" value="1"/>
</dbReference>
<keyword evidence="3 7" id="KW-0547">Nucleotide-binding</keyword>
<dbReference type="InterPro" id="IPR017871">
    <property type="entry name" value="ABC_transporter-like_CS"/>
</dbReference>
<dbReference type="InterPro" id="IPR005893">
    <property type="entry name" value="PotA-like"/>
</dbReference>
<reference evidence="10" key="1">
    <citation type="submission" date="2017-05" db="EMBL/GenBank/DDBJ databases">
        <title>Complete and WGS of Bordetella genogroups.</title>
        <authorList>
            <person name="Spilker T."/>
            <person name="Lipuma J."/>
        </authorList>
    </citation>
    <scope>NUCLEOTIDE SEQUENCE [LARGE SCALE GENOMIC DNA]</scope>
    <source>
        <strain evidence="10">AU16122</strain>
    </source>
</reference>
<accession>A0A261SKC6</accession>
<dbReference type="PROSITE" id="PS00211">
    <property type="entry name" value="ABC_TRANSPORTER_1"/>
    <property type="match status" value="1"/>
</dbReference>
<dbReference type="InterPro" id="IPR013611">
    <property type="entry name" value="Transp-assoc_OB_typ2"/>
</dbReference>
<dbReference type="InterPro" id="IPR003439">
    <property type="entry name" value="ABC_transporter-like_ATP-bd"/>
</dbReference>
<keyword evidence="6 7" id="KW-0472">Membrane</keyword>
<comment type="function">
    <text evidence="7">Part of the ABC transporter complex PotABCD involved in spermidine/putrescine import. Responsible for energy coupling to the transport system.</text>
</comment>
<comment type="caution">
    <text evidence="9">The sequence shown here is derived from an EMBL/GenBank/DDBJ whole genome shotgun (WGS) entry which is preliminary data.</text>
</comment>
<dbReference type="Proteomes" id="UP000216020">
    <property type="component" value="Unassembled WGS sequence"/>
</dbReference>
<gene>
    <name evidence="7" type="primary">potA</name>
    <name evidence="9" type="ORF">CAL29_01925</name>
</gene>
<dbReference type="AlphaFoldDB" id="A0A261SKC6"/>
<keyword evidence="4 7" id="KW-0067">ATP-binding</keyword>
<evidence type="ECO:0000256" key="4">
    <source>
        <dbReference type="ARBA" id="ARBA00022840"/>
    </source>
</evidence>
<dbReference type="FunFam" id="3.40.50.300:FF:000425">
    <property type="entry name" value="Probable ABC transporter, ATP-binding subunit"/>
    <property type="match status" value="1"/>
</dbReference>
<evidence type="ECO:0000256" key="7">
    <source>
        <dbReference type="RuleBase" id="RU364083"/>
    </source>
</evidence>
<evidence type="ECO:0000256" key="2">
    <source>
        <dbReference type="ARBA" id="ARBA00022475"/>
    </source>
</evidence>
<evidence type="ECO:0000256" key="6">
    <source>
        <dbReference type="ARBA" id="ARBA00023136"/>
    </source>
</evidence>
<dbReference type="OrthoDB" id="5298774at2"/>
<keyword evidence="1 7" id="KW-0813">Transport</keyword>
<dbReference type="PANTHER" id="PTHR42781">
    <property type="entry name" value="SPERMIDINE/PUTRESCINE IMPORT ATP-BINDING PROTEIN POTA"/>
    <property type="match status" value="1"/>
</dbReference>
<dbReference type="Gene3D" id="2.40.50.100">
    <property type="match status" value="1"/>
</dbReference>
<dbReference type="GO" id="GO:0043190">
    <property type="term" value="C:ATP-binding cassette (ABC) transporter complex"/>
    <property type="evidence" value="ECO:0007669"/>
    <property type="project" value="InterPro"/>
</dbReference>
<dbReference type="Pfam" id="PF08402">
    <property type="entry name" value="TOBE_2"/>
    <property type="match status" value="1"/>
</dbReference>
<dbReference type="SMART" id="SM00382">
    <property type="entry name" value="AAA"/>
    <property type="match status" value="1"/>
</dbReference>
<dbReference type="InterPro" id="IPR050093">
    <property type="entry name" value="ABC_SmlMolc_Importer"/>
</dbReference>
<comment type="catalytic activity">
    <reaction evidence="7">
        <text>ATP + H2O + polyamine-[polyamine-binding protein]Side 1 = ADP + phosphate + polyamineSide 2 + [polyamine-binding protein]Side 1.</text>
        <dbReference type="EC" id="7.6.2.11"/>
    </reaction>
</comment>
<dbReference type="InterPro" id="IPR027417">
    <property type="entry name" value="P-loop_NTPase"/>
</dbReference>
<evidence type="ECO:0000256" key="1">
    <source>
        <dbReference type="ARBA" id="ARBA00022448"/>
    </source>
</evidence>
<dbReference type="RefSeq" id="WP_094851317.1">
    <property type="nucleotide sequence ID" value="NZ_NEVM01000001.1"/>
</dbReference>
<dbReference type="InterPro" id="IPR008995">
    <property type="entry name" value="Mo/tungstate-bd_C_term_dom"/>
</dbReference>